<protein>
    <submittedName>
        <fullName evidence="1">Uncharacterized protein</fullName>
    </submittedName>
</protein>
<dbReference type="EMBL" id="CAEY01000922">
    <property type="status" value="NOT_ANNOTATED_CDS"/>
    <property type="molecule type" value="Genomic_DNA"/>
</dbReference>
<dbReference type="EnsemblMetazoa" id="tetur32g01260.1">
    <property type="protein sequence ID" value="tetur32g01260.1"/>
    <property type="gene ID" value="tetur32g01260"/>
</dbReference>
<dbReference type="Proteomes" id="UP000015104">
    <property type="component" value="Unassembled WGS sequence"/>
</dbReference>
<accession>T1L1Y3</accession>
<reference evidence="2" key="1">
    <citation type="submission" date="2011-08" db="EMBL/GenBank/DDBJ databases">
        <authorList>
            <person name="Rombauts S."/>
        </authorList>
    </citation>
    <scope>NUCLEOTIDE SEQUENCE</scope>
    <source>
        <strain evidence="2">London</strain>
    </source>
</reference>
<proteinExistence type="predicted"/>
<keyword evidence="2" id="KW-1185">Reference proteome</keyword>
<evidence type="ECO:0000313" key="1">
    <source>
        <dbReference type="EnsemblMetazoa" id="tetur32g01260.1"/>
    </source>
</evidence>
<evidence type="ECO:0000313" key="2">
    <source>
        <dbReference type="Proteomes" id="UP000015104"/>
    </source>
</evidence>
<dbReference type="HOGENOM" id="CLU_2743310_0_0_1"/>
<reference evidence="1" key="2">
    <citation type="submission" date="2015-06" db="UniProtKB">
        <authorList>
            <consortium name="EnsemblMetazoa"/>
        </authorList>
    </citation>
    <scope>IDENTIFICATION</scope>
</reference>
<sequence>MFTGQKDRKLMMFGGKIGDKPKDYTNYFVISGRWINDSDQMDFGLMSWKISRSLSRSLMLNLTMAYVKKVE</sequence>
<organism evidence="1 2">
    <name type="scientific">Tetranychus urticae</name>
    <name type="common">Two-spotted spider mite</name>
    <dbReference type="NCBI Taxonomy" id="32264"/>
    <lineage>
        <taxon>Eukaryota</taxon>
        <taxon>Metazoa</taxon>
        <taxon>Ecdysozoa</taxon>
        <taxon>Arthropoda</taxon>
        <taxon>Chelicerata</taxon>
        <taxon>Arachnida</taxon>
        <taxon>Acari</taxon>
        <taxon>Acariformes</taxon>
        <taxon>Trombidiformes</taxon>
        <taxon>Prostigmata</taxon>
        <taxon>Eleutherengona</taxon>
        <taxon>Raphignathae</taxon>
        <taxon>Tetranychoidea</taxon>
        <taxon>Tetranychidae</taxon>
        <taxon>Tetranychus</taxon>
    </lineage>
</organism>
<dbReference type="AlphaFoldDB" id="T1L1Y3"/>
<name>T1L1Y3_TETUR</name>